<dbReference type="EMBL" id="AYKF01000112">
    <property type="protein sequence ID" value="ROO25547.1"/>
    <property type="molecule type" value="Genomic_DNA"/>
</dbReference>
<reference evidence="5 6" key="1">
    <citation type="submission" date="2013-10" db="EMBL/GenBank/DDBJ databases">
        <title>Salinisphaera halophila YIM 95161 Genome Sequencing.</title>
        <authorList>
            <person name="Lai Q."/>
            <person name="Li C."/>
            <person name="Shao Z."/>
        </authorList>
    </citation>
    <scope>NUCLEOTIDE SEQUENCE [LARGE SCALE GENOMIC DNA]</scope>
    <source>
        <strain evidence="5 6">YIM 95161</strain>
    </source>
</reference>
<dbReference type="GO" id="GO:0018189">
    <property type="term" value="P:pyrroloquinoline quinone biosynthetic process"/>
    <property type="evidence" value="ECO:0007669"/>
    <property type="project" value="UniProtKB-UniRule"/>
</dbReference>
<dbReference type="InterPro" id="IPR041881">
    <property type="entry name" value="PqqD_sf"/>
</dbReference>
<accession>A0A423PIY8</accession>
<dbReference type="Pfam" id="PF05402">
    <property type="entry name" value="PqqD"/>
    <property type="match status" value="1"/>
</dbReference>
<evidence type="ECO:0000313" key="6">
    <source>
        <dbReference type="Proteomes" id="UP000285123"/>
    </source>
</evidence>
<dbReference type="GO" id="GO:0048038">
    <property type="term" value="F:quinone binding"/>
    <property type="evidence" value="ECO:0007669"/>
    <property type="project" value="InterPro"/>
</dbReference>
<comment type="similarity">
    <text evidence="4">Belongs to the PqqD family.</text>
</comment>
<comment type="subunit">
    <text evidence="2 4">Monomer. Interacts with PqqE.</text>
</comment>
<dbReference type="Proteomes" id="UP000285123">
    <property type="component" value="Unassembled WGS sequence"/>
</dbReference>
<dbReference type="NCBIfam" id="TIGR03859">
    <property type="entry name" value="PQQ_PqqD"/>
    <property type="match status" value="1"/>
</dbReference>
<comment type="function">
    <text evidence="4">Functions as a PqqA binding protein and presents PqqA to PqqE, in the pyrroloquinoline quinone (PQQ) biosynthetic pathway.</text>
</comment>
<protein>
    <recommendedName>
        <fullName evidence="4">PqqA binding protein</fullName>
    </recommendedName>
    <alternativeName>
        <fullName evidence="4">Coenzyme PQQ synthesis protein D</fullName>
    </alternativeName>
    <alternativeName>
        <fullName evidence="4">Pyrroloquinoline quinone biosynthesis protein D</fullName>
    </alternativeName>
</protein>
<dbReference type="HAMAP" id="MF_00655">
    <property type="entry name" value="PQQ_syn_PqqD"/>
    <property type="match status" value="1"/>
</dbReference>
<sequence>MSDPETTPPAIRRDAVPRIARGHRLQFEPAQDCHVLLYPEGMVTLNPSAAEILGRCDGARTVAELCAALSADFGGAAVDDDVHHFLQLARSHGWVTLD</sequence>
<dbReference type="InterPro" id="IPR008792">
    <property type="entry name" value="PQQD"/>
</dbReference>
<dbReference type="Gene3D" id="1.10.10.1150">
    <property type="entry name" value="Coenzyme PQQ synthesis protein D (PqqD)"/>
    <property type="match status" value="1"/>
</dbReference>
<name>A0A423PIY8_9GAMM</name>
<gene>
    <name evidence="4" type="primary">pqqD</name>
    <name evidence="5" type="ORF">SAHL_14285</name>
</gene>
<dbReference type="NCBIfam" id="NF002535">
    <property type="entry name" value="PRK02079.1"/>
    <property type="match status" value="1"/>
</dbReference>
<evidence type="ECO:0000256" key="3">
    <source>
        <dbReference type="ARBA" id="ARBA00022905"/>
    </source>
</evidence>
<proteinExistence type="inferred from homology"/>
<evidence type="ECO:0000256" key="2">
    <source>
        <dbReference type="ARBA" id="ARBA00011741"/>
    </source>
</evidence>
<evidence type="ECO:0000313" key="5">
    <source>
        <dbReference type="EMBL" id="ROO25547.1"/>
    </source>
</evidence>
<keyword evidence="3 4" id="KW-0884">PQQ biosynthesis</keyword>
<dbReference type="UniPathway" id="UPA00539"/>
<dbReference type="AlphaFoldDB" id="A0A423PIY8"/>
<dbReference type="InterPro" id="IPR022479">
    <property type="entry name" value="PqqD_bac"/>
</dbReference>
<evidence type="ECO:0000256" key="4">
    <source>
        <dbReference type="HAMAP-Rule" id="MF_00655"/>
    </source>
</evidence>
<evidence type="ECO:0000256" key="1">
    <source>
        <dbReference type="ARBA" id="ARBA00004886"/>
    </source>
</evidence>
<dbReference type="RefSeq" id="WP_245968554.1">
    <property type="nucleotide sequence ID" value="NZ_AYKF01000112.1"/>
</dbReference>
<organism evidence="5 6">
    <name type="scientific">Salinisphaera orenii YIM 95161</name>
    <dbReference type="NCBI Taxonomy" id="1051139"/>
    <lineage>
        <taxon>Bacteria</taxon>
        <taxon>Pseudomonadati</taxon>
        <taxon>Pseudomonadota</taxon>
        <taxon>Gammaproteobacteria</taxon>
        <taxon>Salinisphaerales</taxon>
        <taxon>Salinisphaeraceae</taxon>
        <taxon>Salinisphaera</taxon>
    </lineage>
</organism>
<comment type="pathway">
    <text evidence="1 4">Cofactor biosynthesis; pyrroloquinoline quinone biosynthesis.</text>
</comment>
<comment type="caution">
    <text evidence="5">The sequence shown here is derived from an EMBL/GenBank/DDBJ whole genome shotgun (WGS) entry which is preliminary data.</text>
</comment>